<keyword evidence="5" id="KW-0677">Repeat</keyword>
<dbReference type="CDD" id="cd03215">
    <property type="entry name" value="ABC_Carb_Monos_II"/>
    <property type="match status" value="1"/>
</dbReference>
<evidence type="ECO:0000256" key="2">
    <source>
        <dbReference type="ARBA" id="ARBA00022448"/>
    </source>
</evidence>
<feature type="domain" description="ABC transporter" evidence="11">
    <location>
        <begin position="16"/>
        <end position="249"/>
    </location>
</feature>
<dbReference type="PANTHER" id="PTHR43790:SF9">
    <property type="entry name" value="GALACTOFURANOSE TRANSPORTER ATP-BINDING PROTEIN YTFR"/>
    <property type="match status" value="1"/>
</dbReference>
<feature type="transmembrane region" description="Helical" evidence="10">
    <location>
        <begin position="758"/>
        <end position="777"/>
    </location>
</feature>
<keyword evidence="9 10" id="KW-0472">Membrane</keyword>
<feature type="transmembrane region" description="Helical" evidence="10">
    <location>
        <begin position="728"/>
        <end position="752"/>
    </location>
</feature>
<evidence type="ECO:0000256" key="7">
    <source>
        <dbReference type="ARBA" id="ARBA00022840"/>
    </source>
</evidence>
<dbReference type="SMART" id="SM00382">
    <property type="entry name" value="AAA"/>
    <property type="match status" value="2"/>
</dbReference>
<protein>
    <submittedName>
        <fullName evidence="12">Ribose transport system ATP-binding protein</fullName>
    </submittedName>
</protein>
<evidence type="ECO:0000313" key="13">
    <source>
        <dbReference type="Proteomes" id="UP000776164"/>
    </source>
</evidence>
<feature type="transmembrane region" description="Helical" evidence="10">
    <location>
        <begin position="607"/>
        <end position="630"/>
    </location>
</feature>
<evidence type="ECO:0000256" key="5">
    <source>
        <dbReference type="ARBA" id="ARBA00022737"/>
    </source>
</evidence>
<evidence type="ECO:0000256" key="1">
    <source>
        <dbReference type="ARBA" id="ARBA00004651"/>
    </source>
</evidence>
<dbReference type="InterPro" id="IPR017871">
    <property type="entry name" value="ABC_transporter-like_CS"/>
</dbReference>
<evidence type="ECO:0000256" key="9">
    <source>
        <dbReference type="ARBA" id="ARBA00023136"/>
    </source>
</evidence>
<dbReference type="Pfam" id="PF02653">
    <property type="entry name" value="BPD_transp_2"/>
    <property type="match status" value="1"/>
</dbReference>
<feature type="transmembrane region" description="Helical" evidence="10">
    <location>
        <begin position="637"/>
        <end position="657"/>
    </location>
</feature>
<evidence type="ECO:0000256" key="8">
    <source>
        <dbReference type="ARBA" id="ARBA00022989"/>
    </source>
</evidence>
<dbReference type="PROSITE" id="PS50893">
    <property type="entry name" value="ABC_TRANSPORTER_2"/>
    <property type="match status" value="2"/>
</dbReference>
<dbReference type="PANTHER" id="PTHR43790">
    <property type="entry name" value="CARBOHYDRATE TRANSPORT ATP-BINDING PROTEIN MG119-RELATED"/>
    <property type="match status" value="1"/>
</dbReference>
<comment type="subcellular location">
    <subcellularLocation>
        <location evidence="1">Cell membrane</location>
        <topology evidence="1">Multi-pass membrane protein</topology>
    </subcellularLocation>
</comment>
<name>A0ABS2L0T9_9MICO</name>
<feature type="transmembrane region" description="Helical" evidence="10">
    <location>
        <begin position="550"/>
        <end position="571"/>
    </location>
</feature>
<evidence type="ECO:0000256" key="4">
    <source>
        <dbReference type="ARBA" id="ARBA00022692"/>
    </source>
</evidence>
<feature type="transmembrane region" description="Helical" evidence="10">
    <location>
        <begin position="811"/>
        <end position="828"/>
    </location>
</feature>
<gene>
    <name evidence="12" type="ORF">JOE66_000322</name>
</gene>
<keyword evidence="13" id="KW-1185">Reference proteome</keyword>
<dbReference type="PROSITE" id="PS00211">
    <property type="entry name" value="ABC_TRANSPORTER_1"/>
    <property type="match status" value="1"/>
</dbReference>
<dbReference type="SUPFAM" id="SSF52540">
    <property type="entry name" value="P-loop containing nucleoside triphosphate hydrolases"/>
    <property type="match status" value="2"/>
</dbReference>
<feature type="domain" description="ABC transporter" evidence="11">
    <location>
        <begin position="260"/>
        <end position="499"/>
    </location>
</feature>
<keyword evidence="8 10" id="KW-1133">Transmembrane helix</keyword>
<keyword evidence="6" id="KW-0547">Nucleotide-binding</keyword>
<dbReference type="InterPro" id="IPR001851">
    <property type="entry name" value="ABC_transp_permease"/>
</dbReference>
<evidence type="ECO:0000313" key="12">
    <source>
        <dbReference type="EMBL" id="MBM7470688.1"/>
    </source>
</evidence>
<dbReference type="Gene3D" id="3.40.50.300">
    <property type="entry name" value="P-loop containing nucleotide triphosphate hydrolases"/>
    <property type="match status" value="2"/>
</dbReference>
<dbReference type="Proteomes" id="UP000776164">
    <property type="component" value="Unassembled WGS sequence"/>
</dbReference>
<evidence type="ECO:0000259" key="11">
    <source>
        <dbReference type="PROSITE" id="PS50893"/>
    </source>
</evidence>
<dbReference type="RefSeq" id="WP_307826998.1">
    <property type="nucleotide sequence ID" value="NZ_BAAAHT010000018.1"/>
</dbReference>
<feature type="transmembrane region" description="Helical" evidence="10">
    <location>
        <begin position="784"/>
        <end position="805"/>
    </location>
</feature>
<dbReference type="EMBL" id="JAFBBU010000001">
    <property type="protein sequence ID" value="MBM7470688.1"/>
    <property type="molecule type" value="Genomic_DNA"/>
</dbReference>
<evidence type="ECO:0000256" key="10">
    <source>
        <dbReference type="SAM" id="Phobius"/>
    </source>
</evidence>
<dbReference type="CDD" id="cd06579">
    <property type="entry name" value="TM_PBP1_transp_AraH_like"/>
    <property type="match status" value="1"/>
</dbReference>
<reference evidence="12 13" key="1">
    <citation type="submission" date="2021-01" db="EMBL/GenBank/DDBJ databases">
        <title>Sequencing the genomes of 1000 actinobacteria strains.</title>
        <authorList>
            <person name="Klenk H.-P."/>
        </authorList>
    </citation>
    <scope>NUCLEOTIDE SEQUENCE [LARGE SCALE GENOMIC DNA]</scope>
    <source>
        <strain evidence="12 13">DSM 13057</strain>
    </source>
</reference>
<dbReference type="InterPro" id="IPR003439">
    <property type="entry name" value="ABC_transporter-like_ATP-bd"/>
</dbReference>
<keyword evidence="7 12" id="KW-0067">ATP-binding</keyword>
<dbReference type="CDD" id="cd03216">
    <property type="entry name" value="ABC_Carb_Monos_I"/>
    <property type="match status" value="1"/>
</dbReference>
<comment type="caution">
    <text evidence="12">The sequence shown here is derived from an EMBL/GenBank/DDBJ whole genome shotgun (WGS) entry which is preliminary data.</text>
</comment>
<sequence>MNTFQETETPTRPATLAMSGISKYYAGVAALTDVSVEIHPGEVHAILGENGAGKSTLMNIASGQTPPSSGSIAMGGQVFDSLTPTLAGSLGVAIVHQHPAVLGDMTVEENLRVALPSSVFSGQGDSDAVAQSLLTGVGLHVHLKDRVETLTLAQKHLLEIAKAFARKPTLLILDEPTAPLGREAVDLLFGRVREAVAAGTSVVYITHRLAEVRELADRVTVLRDGKVRGTANVDEITDDALLALIVGRTLESTFPAKIDLPMDAQLNFDVAGISGPGFADVSIAGRRGEIIGVAGVVGNGQSELLRALAGLESFDGTVTIGGTAYTPRELLHRAAFMPADRHREGLMMSLNVRENAAISALKKFRSTYLLSRGKELDAVTESLTELSVKAPSLDAPVGALSGGNQQKVVIARALLSDPVLLIADEPTQGVDVGARVEIYRILREASANGIPVIIASSDAKELEGLCDRVIVMSRGHLVRTLSGDEITEQAIVMAAVSSTTHTIQLAMDGKTKARSTGFRRFLQGDYAPSALLVAVIVVLGGYVLTQNPQYLGSFNIFSMLMTACGLGAIALGQTIPLLLGGIDLSVGPLAGFLVVIASFFVNDGASAATIALGLLLMIATAATVGLVNAVLIRYLKFTPIAATLTLYIALGGFAFLLRDTQGGYINTDFTKNLSTSVGPIPVVFIVLVAIALLAEYFLRKRRWGWNLRAVGSNEESARSVGVPVNRTVILGYVLTSLFVFLGAIILMTQIGIGDPAAGSSYTLTSITAVVLGGTSLLGGRGTFIGSLLGAILLTQVLNATTVLGLGSVFQYVFQGLLILIAAIVYSVARSRRRKAAA</sequence>
<dbReference type="InterPro" id="IPR027417">
    <property type="entry name" value="P-loop_NTPase"/>
</dbReference>
<keyword evidence="4 10" id="KW-0812">Transmembrane</keyword>
<dbReference type="GO" id="GO:0005524">
    <property type="term" value="F:ATP binding"/>
    <property type="evidence" value="ECO:0007669"/>
    <property type="project" value="UniProtKB-KW"/>
</dbReference>
<evidence type="ECO:0000256" key="6">
    <source>
        <dbReference type="ARBA" id="ARBA00022741"/>
    </source>
</evidence>
<dbReference type="Pfam" id="PF00005">
    <property type="entry name" value="ABC_tran"/>
    <property type="match status" value="2"/>
</dbReference>
<accession>A0ABS2L0T9</accession>
<proteinExistence type="predicted"/>
<organism evidence="12 13">
    <name type="scientific">Subtercola frigoramans</name>
    <dbReference type="NCBI Taxonomy" id="120298"/>
    <lineage>
        <taxon>Bacteria</taxon>
        <taxon>Bacillati</taxon>
        <taxon>Actinomycetota</taxon>
        <taxon>Actinomycetes</taxon>
        <taxon>Micrococcales</taxon>
        <taxon>Microbacteriaceae</taxon>
        <taxon>Subtercola</taxon>
    </lineage>
</organism>
<dbReference type="InterPro" id="IPR003593">
    <property type="entry name" value="AAA+_ATPase"/>
</dbReference>
<feature type="transmembrane region" description="Helical" evidence="10">
    <location>
        <begin position="526"/>
        <end position="544"/>
    </location>
</feature>
<dbReference type="InterPro" id="IPR050107">
    <property type="entry name" value="ABC_carbohydrate_import_ATPase"/>
</dbReference>
<feature type="transmembrane region" description="Helical" evidence="10">
    <location>
        <begin position="677"/>
        <end position="698"/>
    </location>
</feature>
<evidence type="ECO:0000256" key="3">
    <source>
        <dbReference type="ARBA" id="ARBA00022475"/>
    </source>
</evidence>
<keyword evidence="3" id="KW-1003">Cell membrane</keyword>
<keyword evidence="2" id="KW-0813">Transport</keyword>